<dbReference type="Gene3D" id="3.20.20.370">
    <property type="entry name" value="Glycoside hydrolase/deacetylase"/>
    <property type="match status" value="1"/>
</dbReference>
<dbReference type="SUPFAM" id="SSF88713">
    <property type="entry name" value="Glycoside hydrolase/deacetylase"/>
    <property type="match status" value="1"/>
</dbReference>
<dbReference type="CDD" id="cd10978">
    <property type="entry name" value="CE4_Sll1306_like"/>
    <property type="match status" value="1"/>
</dbReference>
<name>A0A979GQJ2_CHIPD</name>
<dbReference type="PROSITE" id="PS51677">
    <property type="entry name" value="NODB"/>
    <property type="match status" value="1"/>
</dbReference>
<feature type="chain" id="PRO_5037455771" evidence="1">
    <location>
        <begin position="28"/>
        <end position="312"/>
    </location>
</feature>
<dbReference type="PANTHER" id="PTHR43123">
    <property type="entry name" value="POLYSACCHARIDE DEACETYLASE-RELATED"/>
    <property type="match status" value="1"/>
</dbReference>
<dbReference type="Proteomes" id="UP000002215">
    <property type="component" value="Chromosome"/>
</dbReference>
<dbReference type="GO" id="GO:0005975">
    <property type="term" value="P:carbohydrate metabolic process"/>
    <property type="evidence" value="ECO:0007669"/>
    <property type="project" value="InterPro"/>
</dbReference>
<dbReference type="EMBL" id="CP001699">
    <property type="protein sequence ID" value="ACU61552.1"/>
    <property type="molecule type" value="Genomic_DNA"/>
</dbReference>
<dbReference type="RefSeq" id="WP_012791724.1">
    <property type="nucleotide sequence ID" value="NC_013132.1"/>
</dbReference>
<dbReference type="PANTHER" id="PTHR43123:SF1">
    <property type="entry name" value="POLYSACCHARIDE DEACETYLASE-RELATED"/>
    <property type="match status" value="1"/>
</dbReference>
<dbReference type="GO" id="GO:0016810">
    <property type="term" value="F:hydrolase activity, acting on carbon-nitrogen (but not peptide) bonds"/>
    <property type="evidence" value="ECO:0007669"/>
    <property type="project" value="InterPro"/>
</dbReference>
<keyword evidence="1" id="KW-0732">Signal</keyword>
<dbReference type="InterPro" id="IPR006311">
    <property type="entry name" value="TAT_signal"/>
</dbReference>
<evidence type="ECO:0000259" key="2">
    <source>
        <dbReference type="PROSITE" id="PS51677"/>
    </source>
</evidence>
<dbReference type="Pfam" id="PF01522">
    <property type="entry name" value="Polysacc_deac_1"/>
    <property type="match status" value="1"/>
</dbReference>
<accession>A0A979GQJ2</accession>
<gene>
    <name evidence="3" type="ordered locus">Cpin_4092</name>
</gene>
<reference evidence="3 4" key="2">
    <citation type="journal article" date="2010" name="Stand. Genomic Sci.">
        <title>Complete genome sequence of Chitinophaga pinensis type strain (UQM 2034).</title>
        <authorList>
            <person name="Glavina Del Rio T."/>
            <person name="Abt B."/>
            <person name="Spring S."/>
            <person name="Lapidus A."/>
            <person name="Nolan M."/>
            <person name="Tice H."/>
            <person name="Copeland A."/>
            <person name="Cheng J.F."/>
            <person name="Chen F."/>
            <person name="Bruce D."/>
            <person name="Goodwin L."/>
            <person name="Pitluck S."/>
            <person name="Ivanova N."/>
            <person name="Mavromatis K."/>
            <person name="Mikhailova N."/>
            <person name="Pati A."/>
            <person name="Chen A."/>
            <person name="Palaniappan K."/>
            <person name="Land M."/>
            <person name="Hauser L."/>
            <person name="Chang Y.J."/>
            <person name="Jeffries C.D."/>
            <person name="Chain P."/>
            <person name="Saunders E."/>
            <person name="Detter J.C."/>
            <person name="Brettin T."/>
            <person name="Rohde M."/>
            <person name="Goker M."/>
            <person name="Bristow J."/>
            <person name="Eisen J.A."/>
            <person name="Markowitz V."/>
            <person name="Hugenholtz P."/>
            <person name="Kyrpides N.C."/>
            <person name="Klenk H.P."/>
            <person name="Lucas S."/>
        </authorList>
    </citation>
    <scope>NUCLEOTIDE SEQUENCE [LARGE SCALE GENOMIC DNA]</scope>
    <source>
        <strain evidence="4">ATCC 43595 / DSM 2588 / LMG 13176 / NBRC 15968 / NCIMB 11800 / UQM 2034</strain>
    </source>
</reference>
<evidence type="ECO:0000313" key="4">
    <source>
        <dbReference type="Proteomes" id="UP000002215"/>
    </source>
</evidence>
<dbReference type="AlphaFoldDB" id="A0A979GQJ2"/>
<dbReference type="OrthoDB" id="9787041at2"/>
<reference evidence="4" key="1">
    <citation type="submission" date="2009-08" db="EMBL/GenBank/DDBJ databases">
        <title>The complete genome of Chitinophaga pinensis DSM 2588.</title>
        <authorList>
            <consortium name="US DOE Joint Genome Institute (JGI-PGF)"/>
            <person name="Lucas S."/>
            <person name="Copeland A."/>
            <person name="Lapidus A."/>
            <person name="Glavina del Rio T."/>
            <person name="Dalin E."/>
            <person name="Tice H."/>
            <person name="Bruce D."/>
            <person name="Goodwin L."/>
            <person name="Pitluck S."/>
            <person name="Kyrpides N."/>
            <person name="Mavromatis K."/>
            <person name="Ivanova N."/>
            <person name="Mikhailova N."/>
            <person name="Sims D."/>
            <person name="Meinche L."/>
            <person name="Brettin T."/>
            <person name="Detter J.C."/>
            <person name="Han C."/>
            <person name="Larimer F."/>
            <person name="Land M."/>
            <person name="Hauser L."/>
            <person name="Markowitz V."/>
            <person name="Cheng J.-F."/>
            <person name="Hugenholtz P."/>
            <person name="Woyke T."/>
            <person name="Wu D."/>
            <person name="Spring S."/>
            <person name="Klenk H.-P."/>
            <person name="Eisen J.A."/>
        </authorList>
    </citation>
    <scope>NUCLEOTIDE SEQUENCE [LARGE SCALE GENOMIC DNA]</scope>
    <source>
        <strain evidence="4">ATCC 43595 / DSM 2588 / LMG 13176 / NBRC 15968 / NCIMB 11800 / UQM 2034</strain>
    </source>
</reference>
<proteinExistence type="predicted"/>
<dbReference type="InterPro" id="IPR002509">
    <property type="entry name" value="NODB_dom"/>
</dbReference>
<evidence type="ECO:0000313" key="3">
    <source>
        <dbReference type="EMBL" id="ACU61552.1"/>
    </source>
</evidence>
<organism evidence="3 4">
    <name type="scientific">Chitinophaga pinensis (strain ATCC 43595 / DSM 2588 / LMG 13176 / NBRC 15968 / NCIMB 11800 / UQM 2034)</name>
    <dbReference type="NCBI Taxonomy" id="485918"/>
    <lineage>
        <taxon>Bacteria</taxon>
        <taxon>Pseudomonadati</taxon>
        <taxon>Bacteroidota</taxon>
        <taxon>Chitinophagia</taxon>
        <taxon>Chitinophagales</taxon>
        <taxon>Chitinophagaceae</taxon>
        <taxon>Chitinophaga</taxon>
    </lineage>
</organism>
<dbReference type="InterPro" id="IPR011330">
    <property type="entry name" value="Glyco_hydro/deAcase_b/a-brl"/>
</dbReference>
<sequence length="312" mass="35401">MATRKEFLKTAGLLGMAGMIGPASLVAAPAQQKKPASSWIDGSRLVVSVSMQFEAGGQPVNAESPFPQNMVKGYKDLPSETWYQYGYKEGIPRMLDTWDKLGIKVTSHMVGSAVLKNPSLAKEIVQRGHEAAAHGRDWATQYTMSYEEERKFIQDGVDAVKQVTGMTPKGYNANWLRRGEHTLQILQELGFTYHIDDLSRDEPFIIQVNNKDFVVVPYTLRNNDIVLVSGQWYSSDQFLQQVKMEFDQLYEESANRRRMMSVSFHDRIGGTPQMVKAATELFTYMQQHKGVTFRRKDDIARMALSDKTTIRE</sequence>
<feature type="signal peptide" evidence="1">
    <location>
        <begin position="1"/>
        <end position="27"/>
    </location>
</feature>
<protein>
    <submittedName>
        <fullName evidence="3">Polysaccharide deacetylase</fullName>
    </submittedName>
</protein>
<dbReference type="KEGG" id="cpi:Cpin_4092"/>
<evidence type="ECO:0000256" key="1">
    <source>
        <dbReference type="SAM" id="SignalP"/>
    </source>
</evidence>
<dbReference type="PROSITE" id="PS51318">
    <property type="entry name" value="TAT"/>
    <property type="match status" value="1"/>
</dbReference>
<feature type="domain" description="NodB homology" evidence="2">
    <location>
        <begin position="76"/>
        <end position="294"/>
    </location>
</feature>